<comment type="caution">
    <text evidence="3">The sequence shown here is derived from an EMBL/GenBank/DDBJ whole genome shotgun (WGS) entry which is preliminary data.</text>
</comment>
<dbReference type="Proteomes" id="UP000886523">
    <property type="component" value="Unassembled WGS sequence"/>
</dbReference>
<evidence type="ECO:0000313" key="4">
    <source>
        <dbReference type="Proteomes" id="UP000886523"/>
    </source>
</evidence>
<evidence type="ECO:0000313" key="3">
    <source>
        <dbReference type="EMBL" id="KAF9518190.1"/>
    </source>
</evidence>
<keyword evidence="4" id="KW-1185">Reference proteome</keyword>
<dbReference type="Pfam" id="PF12051">
    <property type="entry name" value="DUF3533"/>
    <property type="match status" value="1"/>
</dbReference>
<evidence type="ECO:0000256" key="1">
    <source>
        <dbReference type="SAM" id="Phobius"/>
    </source>
</evidence>
<feature type="transmembrane region" description="Helical" evidence="1">
    <location>
        <begin position="361"/>
        <end position="382"/>
    </location>
</feature>
<protein>
    <recommendedName>
        <fullName evidence="2">DUF3533 domain-containing protein</fullName>
    </recommendedName>
</protein>
<feature type="transmembrane region" description="Helical" evidence="1">
    <location>
        <begin position="276"/>
        <end position="300"/>
    </location>
</feature>
<feature type="transmembrane region" description="Helical" evidence="1">
    <location>
        <begin position="307"/>
        <end position="326"/>
    </location>
</feature>
<dbReference type="EMBL" id="MU128926">
    <property type="protein sequence ID" value="KAF9518190.1"/>
    <property type="molecule type" value="Genomic_DNA"/>
</dbReference>
<feature type="transmembrane region" description="Helical" evidence="1">
    <location>
        <begin position="134"/>
        <end position="155"/>
    </location>
</feature>
<accession>A0A9P6B757</accession>
<dbReference type="InterPro" id="IPR053001">
    <property type="entry name" value="MNNG_permease-like"/>
</dbReference>
<dbReference type="GO" id="GO:0016020">
    <property type="term" value="C:membrane"/>
    <property type="evidence" value="ECO:0007669"/>
    <property type="project" value="TreeGrafter"/>
</dbReference>
<feature type="transmembrane region" description="Helical" evidence="1">
    <location>
        <begin position="199"/>
        <end position="223"/>
    </location>
</feature>
<name>A0A9P6B757_9AGAM</name>
<sequence>MVLIFFLTFAFMWICVPVYFGSLAHQRSYTDKLRIWFIDMDGSDIGNALRAAVQANINSPTKAKLGWVIEDPSKFSGVDDVAHQVVEERAWAAVVGTRFHFSRVDNLDIQGGVVVAVTLFVDTARNELATNNYIVPYSAALLSSAIAQFSTVYAAQYFSAQSGNATALRAITAAPQTITVPVAFSLANLRPFSAPVATALTLVGSIYVIIFAFVVTMAGYLLRAPIEPHLTLKQLILLRLTEPILLYIPLSFGFSMISLCFKVPFNAKFTHAGGFFLYWVFVFLSMTALGLSTEAMVTLLTPRFMTYFLFPLIISNVSVASVPIILEPWFYKSSFSFTSTLLNSNLGQATRTLIFNTKSHLGLNAGVLISWLVLSFITLPFFGDVEAASKAG</sequence>
<keyword evidence="1" id="KW-1133">Transmembrane helix</keyword>
<dbReference type="OrthoDB" id="2140105at2759"/>
<evidence type="ECO:0000259" key="2">
    <source>
        <dbReference type="Pfam" id="PF12051"/>
    </source>
</evidence>
<reference evidence="3" key="1">
    <citation type="journal article" date="2020" name="Nat. Commun.">
        <title>Large-scale genome sequencing of mycorrhizal fungi provides insights into the early evolution of symbiotic traits.</title>
        <authorList>
            <person name="Miyauchi S."/>
            <person name="Kiss E."/>
            <person name="Kuo A."/>
            <person name="Drula E."/>
            <person name="Kohler A."/>
            <person name="Sanchez-Garcia M."/>
            <person name="Morin E."/>
            <person name="Andreopoulos B."/>
            <person name="Barry K.W."/>
            <person name="Bonito G."/>
            <person name="Buee M."/>
            <person name="Carver A."/>
            <person name="Chen C."/>
            <person name="Cichocki N."/>
            <person name="Clum A."/>
            <person name="Culley D."/>
            <person name="Crous P.W."/>
            <person name="Fauchery L."/>
            <person name="Girlanda M."/>
            <person name="Hayes R.D."/>
            <person name="Keri Z."/>
            <person name="LaButti K."/>
            <person name="Lipzen A."/>
            <person name="Lombard V."/>
            <person name="Magnuson J."/>
            <person name="Maillard F."/>
            <person name="Murat C."/>
            <person name="Nolan M."/>
            <person name="Ohm R.A."/>
            <person name="Pangilinan J."/>
            <person name="Pereira M.F."/>
            <person name="Perotto S."/>
            <person name="Peter M."/>
            <person name="Pfister S."/>
            <person name="Riley R."/>
            <person name="Sitrit Y."/>
            <person name="Stielow J.B."/>
            <person name="Szollosi G."/>
            <person name="Zifcakova L."/>
            <person name="Stursova M."/>
            <person name="Spatafora J.W."/>
            <person name="Tedersoo L."/>
            <person name="Vaario L.M."/>
            <person name="Yamada A."/>
            <person name="Yan M."/>
            <person name="Wang P."/>
            <person name="Xu J."/>
            <person name="Bruns T."/>
            <person name="Baldrian P."/>
            <person name="Vilgalys R."/>
            <person name="Dunand C."/>
            <person name="Henrissat B."/>
            <person name="Grigoriev I.V."/>
            <person name="Hibbett D."/>
            <person name="Nagy L.G."/>
            <person name="Martin F.M."/>
        </authorList>
    </citation>
    <scope>NUCLEOTIDE SEQUENCE</scope>
    <source>
        <strain evidence="3">UP504</strain>
    </source>
</reference>
<feature type="transmembrane region" description="Helical" evidence="1">
    <location>
        <begin position="244"/>
        <end position="264"/>
    </location>
</feature>
<keyword evidence="1" id="KW-0812">Transmembrane</keyword>
<dbReference type="InterPro" id="IPR022703">
    <property type="entry name" value="DUF3533"/>
</dbReference>
<organism evidence="3 4">
    <name type="scientific">Hydnum rufescens UP504</name>
    <dbReference type="NCBI Taxonomy" id="1448309"/>
    <lineage>
        <taxon>Eukaryota</taxon>
        <taxon>Fungi</taxon>
        <taxon>Dikarya</taxon>
        <taxon>Basidiomycota</taxon>
        <taxon>Agaricomycotina</taxon>
        <taxon>Agaricomycetes</taxon>
        <taxon>Cantharellales</taxon>
        <taxon>Hydnaceae</taxon>
        <taxon>Hydnum</taxon>
    </lineage>
</organism>
<feature type="domain" description="DUF3533" evidence="2">
    <location>
        <begin position="5"/>
        <end position="376"/>
    </location>
</feature>
<dbReference type="PANTHER" id="PTHR34814">
    <property type="entry name" value="NITROSOGUANIDINE RESISTANCE PROTEIN SNG1"/>
    <property type="match status" value="1"/>
</dbReference>
<dbReference type="AlphaFoldDB" id="A0A9P6B757"/>
<dbReference type="PANTHER" id="PTHR34814:SF1">
    <property type="entry name" value="NITROSOGUANIDINE RESISTANCE PROTEIN SNG1"/>
    <property type="match status" value="1"/>
</dbReference>
<gene>
    <name evidence="3" type="ORF">BS47DRAFT_1371079</name>
</gene>
<keyword evidence="1" id="KW-0472">Membrane</keyword>
<proteinExistence type="predicted"/>